<evidence type="ECO:0000256" key="1">
    <source>
        <dbReference type="ARBA" id="ARBA00022737"/>
    </source>
</evidence>
<dbReference type="Pfam" id="PF20431">
    <property type="entry name" value="E_motif"/>
    <property type="match status" value="1"/>
</dbReference>
<dbReference type="EMBL" id="CM007383">
    <property type="protein sequence ID" value="ONK76327.1"/>
    <property type="molecule type" value="Genomic_DNA"/>
</dbReference>
<dbReference type="NCBIfam" id="TIGR00756">
    <property type="entry name" value="PPR"/>
    <property type="match status" value="3"/>
</dbReference>
<dbReference type="InterPro" id="IPR011990">
    <property type="entry name" value="TPR-like_helical_dom_sf"/>
</dbReference>
<keyword evidence="1" id="KW-0677">Repeat</keyword>
<feature type="repeat" description="PPR" evidence="2">
    <location>
        <begin position="151"/>
        <end position="181"/>
    </location>
</feature>
<dbReference type="Pfam" id="PF01535">
    <property type="entry name" value="PPR"/>
    <property type="match status" value="3"/>
</dbReference>
<feature type="repeat" description="PPR" evidence="2">
    <location>
        <begin position="384"/>
        <end position="414"/>
    </location>
</feature>
<accession>A0A5P1FFZ3</accession>
<sequence>MLQPQAQKLHASLLKLGHHGDVYRCNLILNSYINAGSLPIAHQFLSSIPSPNVVSFNTLLSGHFKYRQPHNALTLFVKMPQRDSRSYNIAISGLWKKQLHREAIELFIRMLRSPTRPDRFTYSSVILCCGSGIARQMHAQVIKVYGNSRDDMFVANNLVKMYCESGAVEDGRKVFSEMPVRDCASWNVMMSCYVKIGKGEFCLSLFIEMVRNGVGLDEFTLAIVLSEFANCLLIFGGLQVHCLIVKTGFCWDQFTCNALLNLYSKCGYNVLATKLFEEMPETDAVSWTALIMGLASSGLVNDAFDAFYWMRVSQVNPNSSTFGSLIGSCASANAIERGKQYHALAIKYNLELETVVGSAIVDMYSKSGAMNEAMKLFMSLPIRDLISWNGMICGLAHNGEATKALDIFDEMVRLHQGTVTPNNITFVGVLTACSHGGLVHRGFLYFNDMVHKYLIKPQAEHYACIIDLLARAGQLEQAETLIRSLPFEPDVVMLSALLGACRKHGDLVMAKRIAQQLATSEPKSSSSYVMLANMYSDEGEWIDAMDVREMMCETVASKVAASSWIETRGSTHSFASGHAHHT</sequence>
<protein>
    <recommendedName>
        <fullName evidence="5">Pentacotripeptide-repeat region of PRORP domain-containing protein</fullName>
    </recommendedName>
</protein>
<dbReference type="OrthoDB" id="1882346at2759"/>
<feature type="repeat" description="PPR" evidence="2">
    <location>
        <begin position="83"/>
        <end position="117"/>
    </location>
</feature>
<keyword evidence="4" id="KW-1185">Reference proteome</keyword>
<organism evidence="3 4">
    <name type="scientific">Asparagus officinalis</name>
    <name type="common">Garden asparagus</name>
    <dbReference type="NCBI Taxonomy" id="4686"/>
    <lineage>
        <taxon>Eukaryota</taxon>
        <taxon>Viridiplantae</taxon>
        <taxon>Streptophyta</taxon>
        <taxon>Embryophyta</taxon>
        <taxon>Tracheophyta</taxon>
        <taxon>Spermatophyta</taxon>
        <taxon>Magnoliopsida</taxon>
        <taxon>Liliopsida</taxon>
        <taxon>Asparagales</taxon>
        <taxon>Asparagaceae</taxon>
        <taxon>Asparagoideae</taxon>
        <taxon>Asparagus</taxon>
    </lineage>
</organism>
<dbReference type="PANTHER" id="PTHR47926">
    <property type="entry name" value="PENTATRICOPEPTIDE REPEAT-CONTAINING PROTEIN"/>
    <property type="match status" value="1"/>
</dbReference>
<feature type="repeat" description="PPR" evidence="2">
    <location>
        <begin position="182"/>
        <end position="216"/>
    </location>
</feature>
<dbReference type="AlphaFoldDB" id="A0A5P1FFZ3"/>
<evidence type="ECO:0000256" key="2">
    <source>
        <dbReference type="PROSITE-ProRule" id="PRU00708"/>
    </source>
</evidence>
<dbReference type="InterPro" id="IPR046960">
    <property type="entry name" value="PPR_At4g14850-like_plant"/>
</dbReference>
<feature type="repeat" description="PPR" evidence="2">
    <location>
        <begin position="252"/>
        <end position="282"/>
    </location>
</feature>
<dbReference type="GO" id="GO:0003723">
    <property type="term" value="F:RNA binding"/>
    <property type="evidence" value="ECO:0007669"/>
    <property type="project" value="InterPro"/>
</dbReference>
<dbReference type="Gene3D" id="1.25.40.10">
    <property type="entry name" value="Tetratricopeptide repeat domain"/>
    <property type="match status" value="3"/>
</dbReference>
<dbReference type="OMA" id="EWNNASE"/>
<evidence type="ECO:0000313" key="3">
    <source>
        <dbReference type="EMBL" id="ONK76327.1"/>
    </source>
</evidence>
<proteinExistence type="predicted"/>
<reference evidence="4" key="1">
    <citation type="journal article" date="2017" name="Nat. Commun.">
        <title>The asparagus genome sheds light on the origin and evolution of a young Y chromosome.</title>
        <authorList>
            <person name="Harkess A."/>
            <person name="Zhou J."/>
            <person name="Xu C."/>
            <person name="Bowers J.E."/>
            <person name="Van der Hulst R."/>
            <person name="Ayyampalayam S."/>
            <person name="Mercati F."/>
            <person name="Riccardi P."/>
            <person name="McKain M.R."/>
            <person name="Kakrana A."/>
            <person name="Tang H."/>
            <person name="Ray J."/>
            <person name="Groenendijk J."/>
            <person name="Arikit S."/>
            <person name="Mathioni S.M."/>
            <person name="Nakano M."/>
            <person name="Shan H."/>
            <person name="Telgmann-Rauber A."/>
            <person name="Kanno A."/>
            <person name="Yue Z."/>
            <person name="Chen H."/>
            <person name="Li W."/>
            <person name="Chen Y."/>
            <person name="Xu X."/>
            <person name="Zhang Y."/>
            <person name="Luo S."/>
            <person name="Chen H."/>
            <person name="Gao J."/>
            <person name="Mao Z."/>
            <person name="Pires J.C."/>
            <person name="Luo M."/>
            <person name="Kudrna D."/>
            <person name="Wing R.A."/>
            <person name="Meyers B.C."/>
            <person name="Yi K."/>
            <person name="Kong H."/>
            <person name="Lavrijsen P."/>
            <person name="Sunseri F."/>
            <person name="Falavigna A."/>
            <person name="Ye Y."/>
            <person name="Leebens-Mack J.H."/>
            <person name="Chen G."/>
        </authorList>
    </citation>
    <scope>NUCLEOTIDE SEQUENCE [LARGE SCALE GENOMIC DNA]</scope>
    <source>
        <strain evidence="4">cv. DH0086</strain>
    </source>
</reference>
<evidence type="ECO:0000313" key="4">
    <source>
        <dbReference type="Proteomes" id="UP000243459"/>
    </source>
</evidence>
<gene>
    <name evidence="3" type="ORF">A4U43_C03F26440</name>
</gene>
<dbReference type="Pfam" id="PF13041">
    <property type="entry name" value="PPR_2"/>
    <property type="match status" value="4"/>
</dbReference>
<name>A0A5P1FFZ3_ASPOF</name>
<dbReference type="PANTHER" id="PTHR47926:SF428">
    <property type="entry name" value="(WILD MALAYSIAN BANANA) HYPOTHETICAL PROTEIN"/>
    <property type="match status" value="1"/>
</dbReference>
<dbReference type="Proteomes" id="UP000243459">
    <property type="component" value="Chromosome 3"/>
</dbReference>
<dbReference type="PROSITE" id="PS51375">
    <property type="entry name" value="PPR"/>
    <property type="match status" value="6"/>
</dbReference>
<dbReference type="FunFam" id="1.25.40.10:FF:001093">
    <property type="entry name" value="Pentatricopeptide repeat-containing protein At2g34400"/>
    <property type="match status" value="1"/>
</dbReference>
<dbReference type="GO" id="GO:0009451">
    <property type="term" value="P:RNA modification"/>
    <property type="evidence" value="ECO:0007669"/>
    <property type="project" value="InterPro"/>
</dbReference>
<dbReference type="InterPro" id="IPR002885">
    <property type="entry name" value="PPR_rpt"/>
</dbReference>
<dbReference type="InterPro" id="IPR046848">
    <property type="entry name" value="E_motif"/>
</dbReference>
<dbReference type="Gramene" id="ONK76327">
    <property type="protein sequence ID" value="ONK76327"/>
    <property type="gene ID" value="A4U43_C03F26440"/>
</dbReference>
<evidence type="ECO:0008006" key="5">
    <source>
        <dbReference type="Google" id="ProtNLM"/>
    </source>
</evidence>
<feature type="repeat" description="PPR" evidence="2">
    <location>
        <begin position="283"/>
        <end position="317"/>
    </location>
</feature>
<dbReference type="FunFam" id="1.25.40.10:FF:000196">
    <property type="entry name" value="Pentatricopeptide repeat-containing protein At4g14850"/>
    <property type="match status" value="1"/>
</dbReference>